<evidence type="ECO:0000313" key="2">
    <source>
        <dbReference type="EMBL" id="PDW01045.1"/>
    </source>
</evidence>
<dbReference type="RefSeq" id="WP_097650527.1">
    <property type="nucleotide sequence ID" value="NZ_LYXE01000015.1"/>
</dbReference>
<proteinExistence type="predicted"/>
<dbReference type="OrthoDB" id="163931at2"/>
<comment type="caution">
    <text evidence="2">The sequence shown here is derived from an EMBL/GenBank/DDBJ whole genome shotgun (WGS) entry which is preliminary data.</text>
</comment>
<feature type="compositionally biased region" description="Basic residues" evidence="1">
    <location>
        <begin position="61"/>
        <end position="71"/>
    </location>
</feature>
<evidence type="ECO:0000313" key="3">
    <source>
        <dbReference type="Proteomes" id="UP000220922"/>
    </source>
</evidence>
<dbReference type="AlphaFoldDB" id="A0A2H3KRE3"/>
<gene>
    <name evidence="2" type="ORF">A9Q02_07760</name>
</gene>
<dbReference type="EMBL" id="LYXE01000015">
    <property type="protein sequence ID" value="PDW01045.1"/>
    <property type="molecule type" value="Genomic_DNA"/>
</dbReference>
<reference evidence="2 3" key="1">
    <citation type="submission" date="2016-05" db="EMBL/GenBank/DDBJ databases">
        <authorList>
            <person name="Lavstsen T."/>
            <person name="Jespersen J.S."/>
        </authorList>
    </citation>
    <scope>NUCLEOTIDE SEQUENCE [LARGE SCALE GENOMIC DNA]</scope>
    <source>
        <strain evidence="2 3">B7-9</strain>
    </source>
</reference>
<protein>
    <submittedName>
        <fullName evidence="2">Uncharacterized protein</fullName>
    </submittedName>
</protein>
<dbReference type="Proteomes" id="UP000220922">
    <property type="component" value="Unassembled WGS sequence"/>
</dbReference>
<sequence length="71" mass="8421">MLTASQRERILSHLRRGWKLPDSLVLELWEAYETLESQTPTTDRMSLDEREEQELAYTPHRSAHNGQRRSL</sequence>
<accession>A0A2H3KRE3</accession>
<organism evidence="2 3">
    <name type="scientific">Candidatus Chloroploca asiatica</name>
    <dbReference type="NCBI Taxonomy" id="1506545"/>
    <lineage>
        <taxon>Bacteria</taxon>
        <taxon>Bacillati</taxon>
        <taxon>Chloroflexota</taxon>
        <taxon>Chloroflexia</taxon>
        <taxon>Chloroflexales</taxon>
        <taxon>Chloroflexineae</taxon>
        <taxon>Oscillochloridaceae</taxon>
        <taxon>Candidatus Chloroploca</taxon>
    </lineage>
</organism>
<keyword evidence="3" id="KW-1185">Reference proteome</keyword>
<evidence type="ECO:0000256" key="1">
    <source>
        <dbReference type="SAM" id="MobiDB-lite"/>
    </source>
</evidence>
<feature type="region of interest" description="Disordered" evidence="1">
    <location>
        <begin position="37"/>
        <end position="71"/>
    </location>
</feature>
<name>A0A2H3KRE3_9CHLR</name>